<dbReference type="AlphaFoldDB" id="A0A6M1T3J4"/>
<gene>
    <name evidence="2" type="ORF">G3570_11715</name>
</gene>
<evidence type="ECO:0000313" key="3">
    <source>
        <dbReference type="Proteomes" id="UP000473278"/>
    </source>
</evidence>
<accession>A0A6M1T3J4</accession>
<name>A0A6M1T3J4_9BACT</name>
<dbReference type="EMBL" id="JAALLT010000003">
    <property type="protein sequence ID" value="NGP77307.1"/>
    <property type="molecule type" value="Genomic_DNA"/>
</dbReference>
<reference evidence="2 3" key="1">
    <citation type="submission" date="2020-02" db="EMBL/GenBank/DDBJ databases">
        <title>Balneolaceae bacterium YR4-1, complete genome.</title>
        <authorList>
            <person name="Li Y."/>
            <person name="Wu S."/>
        </authorList>
    </citation>
    <scope>NUCLEOTIDE SEQUENCE [LARGE SCALE GENOMIC DNA]</scope>
    <source>
        <strain evidence="2 3">YR4-1</strain>
    </source>
</reference>
<feature type="transmembrane region" description="Helical" evidence="1">
    <location>
        <begin position="63"/>
        <end position="81"/>
    </location>
</feature>
<proteinExistence type="predicted"/>
<keyword evidence="3" id="KW-1185">Reference proteome</keyword>
<feature type="transmembrane region" description="Helical" evidence="1">
    <location>
        <begin position="110"/>
        <end position="128"/>
    </location>
</feature>
<protein>
    <submittedName>
        <fullName evidence="2">Uncharacterized protein</fullName>
    </submittedName>
</protein>
<comment type="caution">
    <text evidence="2">The sequence shown here is derived from an EMBL/GenBank/DDBJ whole genome shotgun (WGS) entry which is preliminary data.</text>
</comment>
<feature type="transmembrane region" description="Helical" evidence="1">
    <location>
        <begin position="36"/>
        <end position="57"/>
    </location>
</feature>
<organism evidence="2 3">
    <name type="scientific">Halalkalibaculum roseum</name>
    <dbReference type="NCBI Taxonomy" id="2709311"/>
    <lineage>
        <taxon>Bacteria</taxon>
        <taxon>Pseudomonadati</taxon>
        <taxon>Balneolota</taxon>
        <taxon>Balneolia</taxon>
        <taxon>Balneolales</taxon>
        <taxon>Balneolaceae</taxon>
        <taxon>Halalkalibaculum</taxon>
    </lineage>
</organism>
<keyword evidence="1" id="KW-1133">Transmembrane helix</keyword>
<keyword evidence="1" id="KW-0812">Transmembrane</keyword>
<evidence type="ECO:0000313" key="2">
    <source>
        <dbReference type="EMBL" id="NGP77307.1"/>
    </source>
</evidence>
<dbReference type="Proteomes" id="UP000473278">
    <property type="component" value="Unassembled WGS sequence"/>
</dbReference>
<evidence type="ECO:0000256" key="1">
    <source>
        <dbReference type="SAM" id="Phobius"/>
    </source>
</evidence>
<sequence length="129" mass="14998">MAGLIWFVQVVHYPSFLDVEDSNFDQFHQKHVIRTGFVVIPPMLVELISSAVLTFYFTQLPLINGFGLALVLAIWLSTFLLQAPTHSRLQKNYDLALIEKLIRTNWIRTMLWSLKALLSFYGCCYFLLR</sequence>
<keyword evidence="1" id="KW-0472">Membrane</keyword>